<name>A0A2P6P4S1_ROSCH</name>
<dbReference type="AlphaFoldDB" id="A0A2P6P4S1"/>
<dbReference type="EMBL" id="PDCK01000045">
    <property type="protein sequence ID" value="PRQ16902.1"/>
    <property type="molecule type" value="Genomic_DNA"/>
</dbReference>
<protein>
    <submittedName>
        <fullName evidence="2">Uncharacterized protein</fullName>
    </submittedName>
</protein>
<feature type="compositionally biased region" description="Basic and acidic residues" evidence="1">
    <location>
        <begin position="204"/>
        <end position="215"/>
    </location>
</feature>
<dbReference type="STRING" id="74649.A0A2P6P4S1"/>
<accession>A0A2P6P4S1</accession>
<keyword evidence="3" id="KW-1185">Reference proteome</keyword>
<feature type="region of interest" description="Disordered" evidence="1">
    <location>
        <begin position="168"/>
        <end position="235"/>
    </location>
</feature>
<evidence type="ECO:0000313" key="2">
    <source>
        <dbReference type="EMBL" id="PRQ16902.1"/>
    </source>
</evidence>
<evidence type="ECO:0000256" key="1">
    <source>
        <dbReference type="SAM" id="MobiDB-lite"/>
    </source>
</evidence>
<feature type="compositionally biased region" description="Basic and acidic residues" evidence="1">
    <location>
        <begin position="168"/>
        <end position="181"/>
    </location>
</feature>
<feature type="region of interest" description="Disordered" evidence="1">
    <location>
        <begin position="23"/>
        <end position="108"/>
    </location>
</feature>
<sequence>MPPRIRPLLLRKYEEIRNRIRSRRLRPDAALSKKQLLKPEDNEEFQSLQPSPENSLVSPKVQTIPEKNSSKVAPVLLDHNEIKDQKNKEENKLENSIEEHKEKESGKEAKVVPVYIGGVFTLEQAADGEEENEDHEDMRSINYQMFMCPSSPSFRVYCQEPMEFEKELEKETDKDASKYDKTYSTVEDINHKKTDSTDSSVDSIADKNEGQDTKTQKKARRRRMKNPFQMGGPADCSVKNLLNVRGCTGHDRATLLAEKSAAT</sequence>
<comment type="caution">
    <text evidence="2">The sequence shown here is derived from an EMBL/GenBank/DDBJ whole genome shotgun (WGS) entry which is preliminary data.</text>
</comment>
<feature type="compositionally biased region" description="Basic residues" evidence="1">
    <location>
        <begin position="216"/>
        <end position="225"/>
    </location>
</feature>
<dbReference type="Proteomes" id="UP000238479">
    <property type="component" value="Chromosome 7"/>
</dbReference>
<feature type="compositionally biased region" description="Polar residues" evidence="1">
    <location>
        <begin position="45"/>
        <end position="71"/>
    </location>
</feature>
<gene>
    <name evidence="2" type="ORF">RchiOBHm_Chr7g0189271</name>
</gene>
<organism evidence="2 3">
    <name type="scientific">Rosa chinensis</name>
    <name type="common">China rose</name>
    <dbReference type="NCBI Taxonomy" id="74649"/>
    <lineage>
        <taxon>Eukaryota</taxon>
        <taxon>Viridiplantae</taxon>
        <taxon>Streptophyta</taxon>
        <taxon>Embryophyta</taxon>
        <taxon>Tracheophyta</taxon>
        <taxon>Spermatophyta</taxon>
        <taxon>Magnoliopsida</taxon>
        <taxon>eudicotyledons</taxon>
        <taxon>Gunneridae</taxon>
        <taxon>Pentapetalae</taxon>
        <taxon>rosids</taxon>
        <taxon>fabids</taxon>
        <taxon>Rosales</taxon>
        <taxon>Rosaceae</taxon>
        <taxon>Rosoideae</taxon>
        <taxon>Rosoideae incertae sedis</taxon>
        <taxon>Rosa</taxon>
    </lineage>
</organism>
<dbReference type="Gramene" id="PRQ16902">
    <property type="protein sequence ID" value="PRQ16902"/>
    <property type="gene ID" value="RchiOBHm_Chr7g0189271"/>
</dbReference>
<feature type="compositionally biased region" description="Basic and acidic residues" evidence="1">
    <location>
        <begin position="78"/>
        <end position="108"/>
    </location>
</feature>
<evidence type="ECO:0000313" key="3">
    <source>
        <dbReference type="Proteomes" id="UP000238479"/>
    </source>
</evidence>
<proteinExistence type="predicted"/>
<dbReference type="OMA" id="TTHENES"/>
<reference evidence="2 3" key="1">
    <citation type="journal article" date="2018" name="Nat. Genet.">
        <title>The Rosa genome provides new insights in the design of modern roses.</title>
        <authorList>
            <person name="Bendahmane M."/>
        </authorList>
    </citation>
    <scope>NUCLEOTIDE SEQUENCE [LARGE SCALE GENOMIC DNA]</scope>
    <source>
        <strain evidence="3">cv. Old Blush</strain>
    </source>
</reference>